<dbReference type="AlphaFoldDB" id="A0A0A9FSF5"/>
<reference evidence="1" key="2">
    <citation type="journal article" date="2015" name="Data Brief">
        <title>Shoot transcriptome of the giant reed, Arundo donax.</title>
        <authorList>
            <person name="Barrero R.A."/>
            <person name="Guerrero F.D."/>
            <person name="Moolhuijzen P."/>
            <person name="Goolsby J.A."/>
            <person name="Tidwell J."/>
            <person name="Bellgard S.E."/>
            <person name="Bellgard M.I."/>
        </authorList>
    </citation>
    <scope>NUCLEOTIDE SEQUENCE</scope>
    <source>
        <tissue evidence="1">Shoot tissue taken approximately 20 cm above the soil surface</tissue>
    </source>
</reference>
<organism evidence="1">
    <name type="scientific">Arundo donax</name>
    <name type="common">Giant reed</name>
    <name type="synonym">Donax arundinaceus</name>
    <dbReference type="NCBI Taxonomy" id="35708"/>
    <lineage>
        <taxon>Eukaryota</taxon>
        <taxon>Viridiplantae</taxon>
        <taxon>Streptophyta</taxon>
        <taxon>Embryophyta</taxon>
        <taxon>Tracheophyta</taxon>
        <taxon>Spermatophyta</taxon>
        <taxon>Magnoliopsida</taxon>
        <taxon>Liliopsida</taxon>
        <taxon>Poales</taxon>
        <taxon>Poaceae</taxon>
        <taxon>PACMAD clade</taxon>
        <taxon>Arundinoideae</taxon>
        <taxon>Arundineae</taxon>
        <taxon>Arundo</taxon>
    </lineage>
</organism>
<dbReference type="EMBL" id="GBRH01184645">
    <property type="protein sequence ID" value="JAE13251.1"/>
    <property type="molecule type" value="Transcribed_RNA"/>
</dbReference>
<protein>
    <submittedName>
        <fullName evidence="1">Uncharacterized protein</fullName>
    </submittedName>
</protein>
<evidence type="ECO:0000313" key="1">
    <source>
        <dbReference type="EMBL" id="JAE13251.1"/>
    </source>
</evidence>
<sequence length="62" mass="7217">MYCIAAPLKNEPASSTENHRKPSRNQYFSHRIFTENLRSQVIKVTTCFIVSSRLSCEHNVIY</sequence>
<name>A0A0A9FSF5_ARUDO</name>
<accession>A0A0A9FSF5</accession>
<proteinExistence type="predicted"/>
<reference evidence="1" key="1">
    <citation type="submission" date="2014-09" db="EMBL/GenBank/DDBJ databases">
        <authorList>
            <person name="Magalhaes I.L.F."/>
            <person name="Oliveira U."/>
            <person name="Santos F.R."/>
            <person name="Vidigal T.H.D.A."/>
            <person name="Brescovit A.D."/>
            <person name="Santos A.J."/>
        </authorList>
    </citation>
    <scope>NUCLEOTIDE SEQUENCE</scope>
    <source>
        <tissue evidence="1">Shoot tissue taken approximately 20 cm above the soil surface</tissue>
    </source>
</reference>